<dbReference type="Pfam" id="PF00083">
    <property type="entry name" value="Sugar_tr"/>
    <property type="match status" value="1"/>
</dbReference>
<proteinExistence type="predicted"/>
<keyword evidence="4 6" id="KW-0472">Membrane</keyword>
<dbReference type="RefSeq" id="XP_055358697.1">
    <property type="nucleotide sequence ID" value="XM_055502722.1"/>
</dbReference>
<dbReference type="GO" id="GO:0016020">
    <property type="term" value="C:membrane"/>
    <property type="evidence" value="ECO:0007669"/>
    <property type="project" value="UniProtKB-SubCell"/>
</dbReference>
<organism evidence="7 8">
    <name type="scientific">Betta splendens</name>
    <name type="common">Siamese fighting fish</name>
    <dbReference type="NCBI Taxonomy" id="158456"/>
    <lineage>
        <taxon>Eukaryota</taxon>
        <taxon>Metazoa</taxon>
        <taxon>Chordata</taxon>
        <taxon>Craniata</taxon>
        <taxon>Vertebrata</taxon>
        <taxon>Euteleostomi</taxon>
        <taxon>Actinopterygii</taxon>
        <taxon>Neopterygii</taxon>
        <taxon>Teleostei</taxon>
        <taxon>Neoteleostei</taxon>
        <taxon>Acanthomorphata</taxon>
        <taxon>Anabantaria</taxon>
        <taxon>Anabantiformes</taxon>
        <taxon>Anabantoidei</taxon>
        <taxon>Osphronemidae</taxon>
        <taxon>Betta</taxon>
    </lineage>
</organism>
<dbReference type="GO" id="GO:0022857">
    <property type="term" value="F:transmembrane transporter activity"/>
    <property type="evidence" value="ECO:0007669"/>
    <property type="project" value="InterPro"/>
</dbReference>
<dbReference type="AlphaFoldDB" id="A0A9W2XAB3"/>
<sequence length="324" mass="35894">MSVLGGLSWPVGNMMLAGFAFVFNDWRALTMMVTAPLGLGLLTWWWVPESARWLSANGKVERAQFYLDKCAKFNKREKRPSQRKLETLSNTERVQRQDNSYTYLHLIKTPRMRRVTLLAGIVGFGVASTYYGISLNITGFGLNIYLTQFIYAAIELPAKLMIYFLLDVVGRRRCQAGTLLLTGGCIALNIFIPKDLWLVRAVVAVVGKGLSEASFTVVFLYVSELYPTVIRQNGLGYANFMSRVGMSVAPLILLLEDVWPILPQIVLSTGAVLSGLASLLLSETLNERLPETIADVEKPRTKGSSLSLEPSGLSLETKSTTETL</sequence>
<evidence type="ECO:0000256" key="1">
    <source>
        <dbReference type="ARBA" id="ARBA00004141"/>
    </source>
</evidence>
<dbReference type="OrthoDB" id="2544694at2759"/>
<feature type="region of interest" description="Disordered" evidence="5">
    <location>
        <begin position="298"/>
        <end position="324"/>
    </location>
</feature>
<dbReference type="InterPro" id="IPR005828">
    <property type="entry name" value="MFS_sugar_transport-like"/>
</dbReference>
<dbReference type="KEGG" id="bspl:114841883"/>
<accession>A0A9W2XAB3</accession>
<evidence type="ECO:0000313" key="7">
    <source>
        <dbReference type="Proteomes" id="UP000515150"/>
    </source>
</evidence>
<feature type="transmembrane region" description="Helical" evidence="6">
    <location>
        <begin position="115"/>
        <end position="133"/>
    </location>
</feature>
<dbReference type="PANTHER" id="PTHR24064">
    <property type="entry name" value="SOLUTE CARRIER FAMILY 22 MEMBER"/>
    <property type="match status" value="1"/>
</dbReference>
<feature type="transmembrane region" description="Helical" evidence="6">
    <location>
        <begin position="29"/>
        <end position="47"/>
    </location>
</feature>
<dbReference type="Gene3D" id="1.20.1250.20">
    <property type="entry name" value="MFS general substrate transporter like domains"/>
    <property type="match status" value="1"/>
</dbReference>
<keyword evidence="2 6" id="KW-0812">Transmembrane</keyword>
<reference evidence="8" key="1">
    <citation type="submission" date="2025-08" db="UniProtKB">
        <authorList>
            <consortium name="RefSeq"/>
        </authorList>
    </citation>
    <scope>IDENTIFICATION</scope>
</reference>
<evidence type="ECO:0000256" key="2">
    <source>
        <dbReference type="ARBA" id="ARBA00022692"/>
    </source>
</evidence>
<evidence type="ECO:0000256" key="6">
    <source>
        <dbReference type="SAM" id="Phobius"/>
    </source>
</evidence>
<dbReference type="InterPro" id="IPR036259">
    <property type="entry name" value="MFS_trans_sf"/>
</dbReference>
<keyword evidence="3 6" id="KW-1133">Transmembrane helix</keyword>
<comment type="subcellular location">
    <subcellularLocation>
        <location evidence="1">Membrane</location>
        <topology evidence="1">Multi-pass membrane protein</topology>
    </subcellularLocation>
</comment>
<name>A0A9W2XAB3_BETSP</name>
<dbReference type="Proteomes" id="UP000515150">
    <property type="component" value="Chromosome 15"/>
</dbReference>
<evidence type="ECO:0000256" key="4">
    <source>
        <dbReference type="ARBA" id="ARBA00023136"/>
    </source>
</evidence>
<dbReference type="GeneID" id="114841883"/>
<keyword evidence="7" id="KW-1185">Reference proteome</keyword>
<evidence type="ECO:0000313" key="8">
    <source>
        <dbReference type="RefSeq" id="XP_055358697.1"/>
    </source>
</evidence>
<gene>
    <name evidence="8" type="primary">LOC114841883</name>
</gene>
<feature type="compositionally biased region" description="Low complexity" evidence="5">
    <location>
        <begin position="303"/>
        <end position="324"/>
    </location>
</feature>
<feature type="transmembrane region" description="Helical" evidence="6">
    <location>
        <begin position="145"/>
        <end position="166"/>
    </location>
</feature>
<evidence type="ECO:0000256" key="3">
    <source>
        <dbReference type="ARBA" id="ARBA00022989"/>
    </source>
</evidence>
<protein>
    <submittedName>
        <fullName evidence="8">Solute carrier family 22 member 7-like</fullName>
    </submittedName>
</protein>
<evidence type="ECO:0000256" key="5">
    <source>
        <dbReference type="SAM" id="MobiDB-lite"/>
    </source>
</evidence>
<dbReference type="SUPFAM" id="SSF103473">
    <property type="entry name" value="MFS general substrate transporter"/>
    <property type="match status" value="1"/>
</dbReference>